<feature type="transmembrane region" description="Helical" evidence="7">
    <location>
        <begin position="323"/>
        <end position="342"/>
    </location>
</feature>
<evidence type="ECO:0000256" key="6">
    <source>
        <dbReference type="ARBA" id="ARBA00023136"/>
    </source>
</evidence>
<evidence type="ECO:0000256" key="1">
    <source>
        <dbReference type="ARBA" id="ARBA00004651"/>
    </source>
</evidence>
<dbReference type="Gene3D" id="1.20.1250.20">
    <property type="entry name" value="MFS general substrate transporter like domains"/>
    <property type="match status" value="1"/>
</dbReference>
<dbReference type="AlphaFoldDB" id="A0A0A6VWQ6"/>
<evidence type="ECO:0000256" key="3">
    <source>
        <dbReference type="ARBA" id="ARBA00022475"/>
    </source>
</evidence>
<dbReference type="SUPFAM" id="SSF103473">
    <property type="entry name" value="MFS general substrate transporter"/>
    <property type="match status" value="1"/>
</dbReference>
<feature type="transmembrane region" description="Helical" evidence="7">
    <location>
        <begin position="70"/>
        <end position="88"/>
    </location>
</feature>
<dbReference type="EMBL" id="JSUH01000003">
    <property type="protein sequence ID" value="KHD98254.1"/>
    <property type="molecule type" value="Genomic_DNA"/>
</dbReference>
<organism evidence="9 10">
    <name type="scientific">Kocuria rosea subsp. polaris</name>
    <dbReference type="NCBI Taxonomy" id="136273"/>
    <lineage>
        <taxon>Bacteria</taxon>
        <taxon>Bacillati</taxon>
        <taxon>Actinomycetota</taxon>
        <taxon>Actinomycetes</taxon>
        <taxon>Micrococcales</taxon>
        <taxon>Micrococcaceae</taxon>
        <taxon>Kocuria</taxon>
    </lineage>
</organism>
<dbReference type="GO" id="GO:0005886">
    <property type="term" value="C:plasma membrane"/>
    <property type="evidence" value="ECO:0007669"/>
    <property type="project" value="UniProtKB-SubCell"/>
</dbReference>
<sequence>MSTEDRVAASADPNDSPENRGGLKKVVAASMAGTVVEWYEFFLFATASTLVFGQLFFVDTGNPLDGILKAFLIYAVGFIARPLGGIVFGHFGDKYGRKHLLQISIVMVGAATFLMGCLPGYDQIGYWAAAMLVVLRFVQGFAVGGEWGGAVLLVAEHSPNKERGFWSSWPQAAVPLGNLLATIVLLSLSFTLSEEAFLAWGWRVGFWLSVVIVAIGYYIRTHVTDAAIFKEAQQEVVEKKSAAYGVGEVFRRYPRGVFGAMGLRFAENILYYVVVTFSITYLSTQRDVDTSRILLLLLIAHVIHAICVPLVGRATDKVGRRPMYAAGAVLGAFWAFIAFPMFNTDNSFIILAAITIGLMIHALMYAGQPAIMAEMFPTRMRYSGVSLGYQVTSIVAGSLAPIIATALLREFNSWVPIAIYIAVACLITLIAVATLRETKGISLHDIDAEDRRRLAEEKATEQAEGRTS</sequence>
<accession>A0A0A6VWQ6</accession>
<dbReference type="Pfam" id="PF00083">
    <property type="entry name" value="Sugar_tr"/>
    <property type="match status" value="1"/>
</dbReference>
<evidence type="ECO:0000256" key="4">
    <source>
        <dbReference type="ARBA" id="ARBA00022692"/>
    </source>
</evidence>
<evidence type="ECO:0000256" key="7">
    <source>
        <dbReference type="SAM" id="Phobius"/>
    </source>
</evidence>
<comment type="caution">
    <text evidence="9">The sequence shown here is derived from an EMBL/GenBank/DDBJ whole genome shotgun (WGS) entry which is preliminary data.</text>
</comment>
<dbReference type="InterPro" id="IPR020846">
    <property type="entry name" value="MFS_dom"/>
</dbReference>
<dbReference type="PANTHER" id="PTHR43045">
    <property type="entry name" value="SHIKIMATE TRANSPORTER"/>
    <property type="match status" value="1"/>
</dbReference>
<feature type="transmembrane region" description="Helical" evidence="7">
    <location>
        <begin position="100"/>
        <end position="121"/>
    </location>
</feature>
<proteinExistence type="predicted"/>
<keyword evidence="5 7" id="KW-1133">Transmembrane helix</keyword>
<keyword evidence="10" id="KW-1185">Reference proteome</keyword>
<name>A0A0A6VWQ6_KOCRO</name>
<evidence type="ECO:0000313" key="9">
    <source>
        <dbReference type="EMBL" id="KHD98254.1"/>
    </source>
</evidence>
<evidence type="ECO:0000256" key="5">
    <source>
        <dbReference type="ARBA" id="ARBA00022989"/>
    </source>
</evidence>
<evidence type="ECO:0000313" key="10">
    <source>
        <dbReference type="Proteomes" id="UP000030466"/>
    </source>
</evidence>
<dbReference type="InterPro" id="IPR036259">
    <property type="entry name" value="MFS_trans_sf"/>
</dbReference>
<keyword evidence="6 7" id="KW-0472">Membrane</keyword>
<feature type="transmembrane region" description="Helical" evidence="7">
    <location>
        <begin position="176"/>
        <end position="193"/>
    </location>
</feature>
<dbReference type="InterPro" id="IPR005829">
    <property type="entry name" value="Sugar_transporter_CS"/>
</dbReference>
<evidence type="ECO:0000256" key="2">
    <source>
        <dbReference type="ARBA" id="ARBA00022448"/>
    </source>
</evidence>
<feature type="transmembrane region" description="Helical" evidence="7">
    <location>
        <begin position="348"/>
        <end position="366"/>
    </location>
</feature>
<dbReference type="OrthoDB" id="8953821at2"/>
<comment type="subcellular location">
    <subcellularLocation>
        <location evidence="1">Cell membrane</location>
        <topology evidence="1">Multi-pass membrane protein</topology>
    </subcellularLocation>
</comment>
<feature type="domain" description="Major facilitator superfamily (MFS) profile" evidence="8">
    <location>
        <begin position="26"/>
        <end position="439"/>
    </location>
</feature>
<keyword evidence="3" id="KW-1003">Cell membrane</keyword>
<keyword evidence="4 7" id="KW-0812">Transmembrane</keyword>
<dbReference type="CDD" id="cd17369">
    <property type="entry name" value="MFS_ShiA_like"/>
    <property type="match status" value="1"/>
</dbReference>
<feature type="transmembrane region" description="Helical" evidence="7">
    <location>
        <begin position="387"/>
        <end position="408"/>
    </location>
</feature>
<feature type="transmembrane region" description="Helical" evidence="7">
    <location>
        <begin position="261"/>
        <end position="281"/>
    </location>
</feature>
<dbReference type="PANTHER" id="PTHR43045:SF1">
    <property type="entry name" value="SHIKIMATE TRANSPORTER"/>
    <property type="match status" value="1"/>
</dbReference>
<keyword evidence="2" id="KW-0813">Transport</keyword>
<dbReference type="PROSITE" id="PS00217">
    <property type="entry name" value="SUGAR_TRANSPORT_2"/>
    <property type="match status" value="1"/>
</dbReference>
<reference evidence="9 10" key="1">
    <citation type="journal article" date="2003" name="Int. J. Syst. Evol. Microbiol.">
        <title>Kocuria polaris sp. nov., an orange-pigmented psychrophilic bacterium isolated from an Antarctic cyanobacterial mat sample.</title>
        <authorList>
            <person name="Reddy G.S."/>
            <person name="Prakash J.S."/>
            <person name="Prabahar V."/>
            <person name="Matsumoto G.I."/>
            <person name="Stackebrandt E."/>
            <person name="Shivaji S."/>
        </authorList>
    </citation>
    <scope>NUCLEOTIDE SEQUENCE [LARGE SCALE GENOMIC DNA]</scope>
    <source>
        <strain evidence="9 10">CMS 76or</strain>
    </source>
</reference>
<dbReference type="RefSeq" id="WP_035924183.1">
    <property type="nucleotide sequence ID" value="NZ_JSUH01000003.1"/>
</dbReference>
<evidence type="ECO:0000259" key="8">
    <source>
        <dbReference type="PROSITE" id="PS50850"/>
    </source>
</evidence>
<feature type="transmembrane region" description="Helical" evidence="7">
    <location>
        <begin position="38"/>
        <end position="58"/>
    </location>
</feature>
<dbReference type="Proteomes" id="UP000030466">
    <property type="component" value="Unassembled WGS sequence"/>
</dbReference>
<feature type="transmembrane region" description="Helical" evidence="7">
    <location>
        <begin position="414"/>
        <end position="435"/>
    </location>
</feature>
<dbReference type="GO" id="GO:0022857">
    <property type="term" value="F:transmembrane transporter activity"/>
    <property type="evidence" value="ECO:0007669"/>
    <property type="project" value="InterPro"/>
</dbReference>
<dbReference type="PROSITE" id="PS50850">
    <property type="entry name" value="MFS"/>
    <property type="match status" value="1"/>
</dbReference>
<feature type="transmembrane region" description="Helical" evidence="7">
    <location>
        <begin position="293"/>
        <end position="311"/>
    </location>
</feature>
<feature type="transmembrane region" description="Helical" evidence="7">
    <location>
        <begin position="127"/>
        <end position="155"/>
    </location>
</feature>
<protein>
    <submittedName>
        <fullName evidence="9">MFS transporter</fullName>
    </submittedName>
</protein>
<gene>
    <name evidence="9" type="ORF">GY22_04035</name>
</gene>
<feature type="transmembrane region" description="Helical" evidence="7">
    <location>
        <begin position="199"/>
        <end position="219"/>
    </location>
</feature>
<dbReference type="InterPro" id="IPR005828">
    <property type="entry name" value="MFS_sugar_transport-like"/>
</dbReference>